<protein>
    <submittedName>
        <fullName evidence="5">Carbohydrate ABC transporter substrate-binding protein (CUT1 family)</fullName>
    </submittedName>
</protein>
<gene>
    <name evidence="5" type="ORF">DFR56_105183</name>
</gene>
<dbReference type="PROSITE" id="PS51257">
    <property type="entry name" value="PROKAR_LIPOPROTEIN"/>
    <property type="match status" value="1"/>
</dbReference>
<evidence type="ECO:0000256" key="2">
    <source>
        <dbReference type="ARBA" id="ARBA00022448"/>
    </source>
</evidence>
<evidence type="ECO:0000256" key="3">
    <source>
        <dbReference type="ARBA" id="ARBA00022729"/>
    </source>
</evidence>
<sequence length="441" mass="48596">MKKILSLISMILILLLAACGGGNSDISDENADTDGDETGGTELSFIAYSNYEAPLEAVIEDFEAENPNITVKLELAPFEQLMETIEIKMGSKSEDVDLLFVDSPLAVNYALKGYLEPLDSLMSPDIADAWVDSAVDGVTFQDQMIAAPMNSSSQVLYLNKDIFEEKGVPLPKENERLTWEEIIEIAEQLTYDSNGDGQNDVFGFSFDQIDRAYQLLALSDSLDAEMVSENGLEATGYTNSPEAVEAFQFYSDLFNKYGVSPRIDRAESIDYFISGKIAMYLGANHNLPKLEESDLNYGVSLHPYFAKGEVATPTGAWNVGISKYSKNKEAAAKFLAYLTTGEGAKTVFEIGGTLPVANELLDFIETDPMYDEFPNNIIRISATESRETAVPRPKTPGYLEWETNMNGAFKNIKNGTDPQEALNQAASEIDNLLKKYEEAVE</sequence>
<dbReference type="Gene3D" id="3.40.190.10">
    <property type="entry name" value="Periplasmic binding protein-like II"/>
    <property type="match status" value="1"/>
</dbReference>
<dbReference type="PANTHER" id="PTHR30061">
    <property type="entry name" value="MALTOSE-BINDING PERIPLASMIC PROTEIN"/>
    <property type="match status" value="1"/>
</dbReference>
<dbReference type="InterPro" id="IPR006059">
    <property type="entry name" value="SBP"/>
</dbReference>
<reference evidence="5 6" key="1">
    <citation type="submission" date="2018-05" db="EMBL/GenBank/DDBJ databases">
        <title>Genomic Encyclopedia of Type Strains, Phase IV (KMG-IV): sequencing the most valuable type-strain genomes for metagenomic binning, comparative biology and taxonomic classification.</title>
        <authorList>
            <person name="Goeker M."/>
        </authorList>
    </citation>
    <scope>NUCLEOTIDE SEQUENCE [LARGE SCALE GENOMIC DNA]</scope>
    <source>
        <strain evidence="5 6">DSM 28556</strain>
    </source>
</reference>
<keyword evidence="3 4" id="KW-0732">Signal</keyword>
<dbReference type="Pfam" id="PF01547">
    <property type="entry name" value="SBP_bac_1"/>
    <property type="match status" value="1"/>
</dbReference>
<keyword evidence="2" id="KW-0813">Transport</keyword>
<dbReference type="EMBL" id="QJJQ01000005">
    <property type="protein sequence ID" value="PXW87539.1"/>
    <property type="molecule type" value="Genomic_DNA"/>
</dbReference>
<keyword evidence="6" id="KW-1185">Reference proteome</keyword>
<dbReference type="GO" id="GO:0015768">
    <property type="term" value="P:maltose transport"/>
    <property type="evidence" value="ECO:0007669"/>
    <property type="project" value="TreeGrafter"/>
</dbReference>
<evidence type="ECO:0000313" key="5">
    <source>
        <dbReference type="EMBL" id="PXW87539.1"/>
    </source>
</evidence>
<evidence type="ECO:0000256" key="1">
    <source>
        <dbReference type="ARBA" id="ARBA00008520"/>
    </source>
</evidence>
<name>A0A2V3WFB1_9BACI</name>
<dbReference type="OrthoDB" id="9782846at2"/>
<dbReference type="PANTHER" id="PTHR30061:SF50">
    <property type="entry name" value="MALTOSE_MALTODEXTRIN-BINDING PERIPLASMIC PROTEIN"/>
    <property type="match status" value="1"/>
</dbReference>
<comment type="similarity">
    <text evidence="1">Belongs to the bacterial solute-binding protein 1 family.</text>
</comment>
<feature type="chain" id="PRO_5038590617" evidence="4">
    <location>
        <begin position="25"/>
        <end position="441"/>
    </location>
</feature>
<comment type="caution">
    <text evidence="5">The sequence shown here is derived from an EMBL/GenBank/DDBJ whole genome shotgun (WGS) entry which is preliminary data.</text>
</comment>
<dbReference type="CDD" id="cd13585">
    <property type="entry name" value="PBP2_TMBP_like"/>
    <property type="match status" value="1"/>
</dbReference>
<accession>A0A2V3WFB1</accession>
<proteinExistence type="inferred from homology"/>
<dbReference type="Proteomes" id="UP000247978">
    <property type="component" value="Unassembled WGS sequence"/>
</dbReference>
<feature type="signal peptide" evidence="4">
    <location>
        <begin position="1"/>
        <end position="24"/>
    </location>
</feature>
<dbReference type="AlphaFoldDB" id="A0A2V3WFB1"/>
<dbReference type="RefSeq" id="WP_110395123.1">
    <property type="nucleotide sequence ID" value="NZ_JBHUHB010000001.1"/>
</dbReference>
<dbReference type="GO" id="GO:0042956">
    <property type="term" value="P:maltodextrin transmembrane transport"/>
    <property type="evidence" value="ECO:0007669"/>
    <property type="project" value="TreeGrafter"/>
</dbReference>
<evidence type="ECO:0000313" key="6">
    <source>
        <dbReference type="Proteomes" id="UP000247978"/>
    </source>
</evidence>
<dbReference type="GO" id="GO:1901982">
    <property type="term" value="F:maltose binding"/>
    <property type="evidence" value="ECO:0007669"/>
    <property type="project" value="TreeGrafter"/>
</dbReference>
<dbReference type="GO" id="GO:0055052">
    <property type="term" value="C:ATP-binding cassette (ABC) transporter complex, substrate-binding subunit-containing"/>
    <property type="evidence" value="ECO:0007669"/>
    <property type="project" value="TreeGrafter"/>
</dbReference>
<organism evidence="5 6">
    <name type="scientific">Pseudogracilibacillus auburnensis</name>
    <dbReference type="NCBI Taxonomy" id="1494959"/>
    <lineage>
        <taxon>Bacteria</taxon>
        <taxon>Bacillati</taxon>
        <taxon>Bacillota</taxon>
        <taxon>Bacilli</taxon>
        <taxon>Bacillales</taxon>
        <taxon>Bacillaceae</taxon>
        <taxon>Pseudogracilibacillus</taxon>
    </lineage>
</organism>
<evidence type="ECO:0000256" key="4">
    <source>
        <dbReference type="SAM" id="SignalP"/>
    </source>
</evidence>
<dbReference type="SUPFAM" id="SSF53850">
    <property type="entry name" value="Periplasmic binding protein-like II"/>
    <property type="match status" value="1"/>
</dbReference>